<sequence length="230" mass="25259">MINDAIDVRKQGDCGPGRIEIFGKLPLAHGIVQPQGDPVVALYGVVLTLTTKITHLVSKLALVKQDFIDATGFRVQCELMKQMNQKISHTAQRVFLVLALTGLRHFVERLLKTVEHGLYQIGLIIEVPINGASRHTGKRRNICQRGAGDASLIKSLLSSLQNLAASDLSFLFGATNHGNKTSKNSPQACVWRQTWRYDRAAFVSPCPELAAGTVNSGRMRTAGVYKQPRM</sequence>
<evidence type="ECO:0000313" key="2">
    <source>
        <dbReference type="Proteomes" id="UP000282289"/>
    </source>
</evidence>
<reference evidence="1 2" key="1">
    <citation type="submission" date="2018-08" db="EMBL/GenBank/DDBJ databases">
        <title>Recombination of ecologically and evolutionarily significant loci maintains genetic cohesion in the Pseudomonas syringae species complex.</title>
        <authorList>
            <person name="Dillon M."/>
            <person name="Thakur S."/>
            <person name="Almeida R.N.D."/>
            <person name="Weir B.S."/>
            <person name="Guttman D.S."/>
        </authorList>
    </citation>
    <scope>NUCLEOTIDE SEQUENCE [LARGE SCALE GENOMIC DNA]</scope>
    <source>
        <strain evidence="1 2">ICMP 19589</strain>
    </source>
</reference>
<comment type="caution">
    <text evidence="1">The sequence shown here is derived from an EMBL/GenBank/DDBJ whole genome shotgun (WGS) entry which is preliminary data.</text>
</comment>
<protein>
    <submittedName>
        <fullName evidence="1">Uncharacterized protein</fullName>
    </submittedName>
</protein>
<dbReference type="AlphaFoldDB" id="A0A7Z6U8F7"/>
<dbReference type="Proteomes" id="UP000282289">
    <property type="component" value="Unassembled WGS sequence"/>
</dbReference>
<proteinExistence type="predicted"/>
<gene>
    <name evidence="1" type="ORF">ALQ15_111794</name>
</gene>
<evidence type="ECO:0000313" key="1">
    <source>
        <dbReference type="EMBL" id="RMP79729.1"/>
    </source>
</evidence>
<organism evidence="1 2">
    <name type="scientific">Pseudomonas syringae pv. actinidiae</name>
    <dbReference type="NCBI Taxonomy" id="103796"/>
    <lineage>
        <taxon>Bacteria</taxon>
        <taxon>Pseudomonadati</taxon>
        <taxon>Pseudomonadota</taxon>
        <taxon>Gammaproteobacteria</taxon>
        <taxon>Pseudomonadales</taxon>
        <taxon>Pseudomonadaceae</taxon>
        <taxon>Pseudomonas</taxon>
        <taxon>Pseudomonas syringae</taxon>
    </lineage>
</organism>
<name>A0A7Z6U8F7_PSESF</name>
<accession>A0A7Z6U8F7</accession>
<dbReference type="EMBL" id="RBQT01000081">
    <property type="protein sequence ID" value="RMP79729.1"/>
    <property type="molecule type" value="Genomic_DNA"/>
</dbReference>